<evidence type="ECO:0000313" key="3">
    <source>
        <dbReference type="Proteomes" id="UP001202180"/>
    </source>
</evidence>
<name>A0ABT0HVM9_9BACT</name>
<protein>
    <recommendedName>
        <fullName evidence="4">DUF4258 domain-containing protein</fullName>
    </recommendedName>
</protein>
<evidence type="ECO:0000313" key="2">
    <source>
        <dbReference type="EMBL" id="MCK8495575.1"/>
    </source>
</evidence>
<accession>A0ABT0HVM9</accession>
<reference evidence="2 3" key="1">
    <citation type="submission" date="2022-04" db="EMBL/GenBank/DDBJ databases">
        <title>Spirosoma sp. strain RP8 genome sequencing and assembly.</title>
        <authorList>
            <person name="Jung Y."/>
        </authorList>
    </citation>
    <scope>NUCLEOTIDE SEQUENCE [LARGE SCALE GENOMIC DNA]</scope>
    <source>
        <strain evidence="2 3">RP8</strain>
    </source>
</reference>
<keyword evidence="1" id="KW-1133">Transmembrane helix</keyword>
<feature type="transmembrane region" description="Helical" evidence="1">
    <location>
        <begin position="16"/>
        <end position="32"/>
    </location>
</feature>
<proteinExistence type="predicted"/>
<dbReference type="RefSeq" id="WP_248480345.1">
    <property type="nucleotide sequence ID" value="NZ_JALPRF010000009.1"/>
</dbReference>
<evidence type="ECO:0008006" key="4">
    <source>
        <dbReference type="Google" id="ProtNLM"/>
    </source>
</evidence>
<sequence length="143" mass="16551">MQQKSARRKKASKGEWMFALILGAVFLIWFFSSRDNRTPSEKMNNEIDESLREERVATRMSEHRQKRFAELLTDTEQDLNAYHVKYTRVEIAESGCLWVYVPDSNKNRDGLAQSLCSRAKKDFVQCVTIVDPQGNTLGRSLCK</sequence>
<keyword evidence="3" id="KW-1185">Reference proteome</keyword>
<evidence type="ECO:0000256" key="1">
    <source>
        <dbReference type="SAM" id="Phobius"/>
    </source>
</evidence>
<organism evidence="2 3">
    <name type="scientific">Spirosoma liriopis</name>
    <dbReference type="NCBI Taxonomy" id="2937440"/>
    <lineage>
        <taxon>Bacteria</taxon>
        <taxon>Pseudomonadati</taxon>
        <taxon>Bacteroidota</taxon>
        <taxon>Cytophagia</taxon>
        <taxon>Cytophagales</taxon>
        <taxon>Cytophagaceae</taxon>
        <taxon>Spirosoma</taxon>
    </lineage>
</organism>
<keyword evidence="1" id="KW-0472">Membrane</keyword>
<comment type="caution">
    <text evidence="2">The sequence shown here is derived from an EMBL/GenBank/DDBJ whole genome shotgun (WGS) entry which is preliminary data.</text>
</comment>
<keyword evidence="1" id="KW-0812">Transmembrane</keyword>
<dbReference type="EMBL" id="JALPRF010000009">
    <property type="protein sequence ID" value="MCK8495575.1"/>
    <property type="molecule type" value="Genomic_DNA"/>
</dbReference>
<dbReference type="Proteomes" id="UP001202180">
    <property type="component" value="Unassembled WGS sequence"/>
</dbReference>
<gene>
    <name evidence="2" type="ORF">M0L20_27160</name>
</gene>